<reference evidence="2" key="1">
    <citation type="submission" date="2016-11" db="EMBL/GenBank/DDBJ databases">
        <authorList>
            <person name="Varghese N."/>
            <person name="Submissions S."/>
        </authorList>
    </citation>
    <scope>NUCLEOTIDE SEQUENCE [LARGE SCALE GENOMIC DNA]</scope>
    <source>
        <strain evidence="2">DSM 16990</strain>
    </source>
</reference>
<gene>
    <name evidence="1" type="ORF">SAMN04488522_102217</name>
</gene>
<evidence type="ECO:0000313" key="2">
    <source>
        <dbReference type="Proteomes" id="UP000184287"/>
    </source>
</evidence>
<proteinExistence type="predicted"/>
<dbReference type="STRING" id="288992.SAMN04488522_102217"/>
<name>A0A1M4Z797_9SPHI</name>
<dbReference type="RefSeq" id="WP_262497410.1">
    <property type="nucleotide sequence ID" value="NZ_FQUQ01000002.1"/>
</dbReference>
<dbReference type="AlphaFoldDB" id="A0A1M4Z797"/>
<sequence length="44" mass="5345">MKNCSMVVKDPWWFWIRANQAAMKWQHRIVVQNFVDLIITARVN</sequence>
<evidence type="ECO:0000313" key="1">
    <source>
        <dbReference type="EMBL" id="SHF13939.1"/>
    </source>
</evidence>
<protein>
    <submittedName>
        <fullName evidence="1">Uncharacterized protein</fullName>
    </submittedName>
</protein>
<dbReference type="Proteomes" id="UP000184287">
    <property type="component" value="Unassembled WGS sequence"/>
</dbReference>
<accession>A0A1M4Z797</accession>
<dbReference type="EMBL" id="FQUQ01000002">
    <property type="protein sequence ID" value="SHF13939.1"/>
    <property type="molecule type" value="Genomic_DNA"/>
</dbReference>
<keyword evidence="2" id="KW-1185">Reference proteome</keyword>
<organism evidence="1 2">
    <name type="scientific">Pedobacter caeni</name>
    <dbReference type="NCBI Taxonomy" id="288992"/>
    <lineage>
        <taxon>Bacteria</taxon>
        <taxon>Pseudomonadati</taxon>
        <taxon>Bacteroidota</taxon>
        <taxon>Sphingobacteriia</taxon>
        <taxon>Sphingobacteriales</taxon>
        <taxon>Sphingobacteriaceae</taxon>
        <taxon>Pedobacter</taxon>
    </lineage>
</organism>